<keyword evidence="2" id="KW-1185">Reference proteome</keyword>
<gene>
    <name evidence="1" type="ORF">Pmar_PMAR020359</name>
</gene>
<dbReference type="Proteomes" id="UP000007800">
    <property type="component" value="Unassembled WGS sequence"/>
</dbReference>
<evidence type="ECO:0000313" key="2">
    <source>
        <dbReference type="Proteomes" id="UP000007800"/>
    </source>
</evidence>
<sequence length="73" mass="7869">ISTLHKFADLSSLDTLLGDDDTNDSDLMRLLETDLAFVLQPAGSALRHLPVKGPKDADPVAKAFGKEACSMRK</sequence>
<dbReference type="OrthoDB" id="417801at2759"/>
<reference evidence="1 2" key="1">
    <citation type="submission" date="2008-07" db="EMBL/GenBank/DDBJ databases">
        <authorList>
            <person name="El-Sayed N."/>
            <person name="Caler E."/>
            <person name="Inman J."/>
            <person name="Amedeo P."/>
            <person name="Hass B."/>
            <person name="Wortman J."/>
        </authorList>
    </citation>
    <scope>NUCLEOTIDE SEQUENCE [LARGE SCALE GENOMIC DNA]</scope>
    <source>
        <strain evidence="2">ATCC 50983 / TXsc</strain>
    </source>
</reference>
<dbReference type="GeneID" id="9056448"/>
<evidence type="ECO:0000313" key="1">
    <source>
        <dbReference type="EMBL" id="EER11064.1"/>
    </source>
</evidence>
<accession>C5KWS7</accession>
<proteinExistence type="predicted"/>
<name>C5KWS7_PERM5</name>
<dbReference type="AlphaFoldDB" id="C5KWS7"/>
<dbReference type="RefSeq" id="XP_002779269.1">
    <property type="nucleotide sequence ID" value="XM_002779223.1"/>
</dbReference>
<feature type="non-terminal residue" evidence="1">
    <location>
        <position position="1"/>
    </location>
</feature>
<organism evidence="2">
    <name type="scientific">Perkinsus marinus (strain ATCC 50983 / TXsc)</name>
    <dbReference type="NCBI Taxonomy" id="423536"/>
    <lineage>
        <taxon>Eukaryota</taxon>
        <taxon>Sar</taxon>
        <taxon>Alveolata</taxon>
        <taxon>Perkinsozoa</taxon>
        <taxon>Perkinsea</taxon>
        <taxon>Perkinsida</taxon>
        <taxon>Perkinsidae</taxon>
        <taxon>Perkinsus</taxon>
    </lineage>
</organism>
<dbReference type="InParanoid" id="C5KWS7"/>
<dbReference type="EMBL" id="GG677049">
    <property type="protein sequence ID" value="EER11064.1"/>
    <property type="molecule type" value="Genomic_DNA"/>
</dbReference>
<protein>
    <submittedName>
        <fullName evidence="1">Uncharacterized protein</fullName>
    </submittedName>
</protein>